<protein>
    <recommendedName>
        <fullName evidence="5">Periplasmic heavy metal sensor</fullName>
    </recommendedName>
</protein>
<evidence type="ECO:0000313" key="4">
    <source>
        <dbReference type="Proteomes" id="UP001348817"/>
    </source>
</evidence>
<keyword evidence="4" id="KW-1185">Reference proteome</keyword>
<sequence length="171" mass="20244">MRKAPYILCLLALVVFFTSPQTMAQEKRRDQPPGNDNERIQSVKIAFITDLLELSPTQAQQFWPLFNEYSAKYKALADQWMEVAKLVRKNPKLNEKESEKNLKRILELQEKQDSLKRQYLTEYEKFLSKNQVLKLALIESSFKRFLLKHMRRPQHGGGPEHRKHRKKMGSE</sequence>
<dbReference type="Proteomes" id="UP001348817">
    <property type="component" value="Chromosome"/>
</dbReference>
<feature type="compositionally biased region" description="Basic residues" evidence="1">
    <location>
        <begin position="161"/>
        <end position="171"/>
    </location>
</feature>
<name>A0AAU9CCG9_9BACT</name>
<keyword evidence="2" id="KW-0732">Signal</keyword>
<evidence type="ECO:0000256" key="2">
    <source>
        <dbReference type="SAM" id="SignalP"/>
    </source>
</evidence>
<feature type="signal peptide" evidence="2">
    <location>
        <begin position="1"/>
        <end position="24"/>
    </location>
</feature>
<evidence type="ECO:0000256" key="1">
    <source>
        <dbReference type="SAM" id="MobiDB-lite"/>
    </source>
</evidence>
<dbReference type="KEGG" id="fax:FUAX_23080"/>
<gene>
    <name evidence="3" type="ORF">FUAX_23080</name>
</gene>
<organism evidence="3 4">
    <name type="scientific">Fulvitalea axinellae</name>
    <dbReference type="NCBI Taxonomy" id="1182444"/>
    <lineage>
        <taxon>Bacteria</taxon>
        <taxon>Pseudomonadati</taxon>
        <taxon>Bacteroidota</taxon>
        <taxon>Cytophagia</taxon>
        <taxon>Cytophagales</taxon>
        <taxon>Persicobacteraceae</taxon>
        <taxon>Fulvitalea</taxon>
    </lineage>
</organism>
<dbReference type="EMBL" id="AP025314">
    <property type="protein sequence ID" value="BDD09876.1"/>
    <property type="molecule type" value="Genomic_DNA"/>
</dbReference>
<dbReference type="AlphaFoldDB" id="A0AAU9CCG9"/>
<reference evidence="3 4" key="1">
    <citation type="submission" date="2021-12" db="EMBL/GenBank/DDBJ databases">
        <title>Genome sequencing of bacteria with rrn-lacking chromosome and rrn-plasmid.</title>
        <authorList>
            <person name="Anda M."/>
            <person name="Iwasaki W."/>
        </authorList>
    </citation>
    <scope>NUCLEOTIDE SEQUENCE [LARGE SCALE GENOMIC DNA]</scope>
    <source>
        <strain evidence="3 4">DSM 100852</strain>
    </source>
</reference>
<evidence type="ECO:0008006" key="5">
    <source>
        <dbReference type="Google" id="ProtNLM"/>
    </source>
</evidence>
<accession>A0AAU9CCG9</accession>
<feature type="region of interest" description="Disordered" evidence="1">
    <location>
        <begin position="149"/>
        <end position="171"/>
    </location>
</feature>
<feature type="chain" id="PRO_5043908320" description="Periplasmic heavy metal sensor" evidence="2">
    <location>
        <begin position="25"/>
        <end position="171"/>
    </location>
</feature>
<evidence type="ECO:0000313" key="3">
    <source>
        <dbReference type="EMBL" id="BDD09876.1"/>
    </source>
</evidence>
<proteinExistence type="predicted"/>